<dbReference type="EMBL" id="LJOY01000023">
    <property type="protein sequence ID" value="OBQ25701.1"/>
    <property type="molecule type" value="Genomic_DNA"/>
</dbReference>
<dbReference type="STRING" id="1803587.GCA_001593825_01587"/>
<feature type="transmembrane region" description="Helical" evidence="6">
    <location>
        <begin position="197"/>
        <end position="215"/>
    </location>
</feature>
<dbReference type="CDD" id="cd13136">
    <property type="entry name" value="MATE_DinF_like"/>
    <property type="match status" value="1"/>
</dbReference>
<name>A0A1B7VXK3_APHFL</name>
<keyword evidence="5 6" id="KW-0472">Membrane</keyword>
<evidence type="ECO:0000313" key="7">
    <source>
        <dbReference type="EMBL" id="OBQ25701.1"/>
    </source>
</evidence>
<feature type="transmembrane region" description="Helical" evidence="6">
    <location>
        <begin position="141"/>
        <end position="159"/>
    </location>
</feature>
<keyword evidence="3 6" id="KW-0812">Transmembrane</keyword>
<dbReference type="InterPro" id="IPR002528">
    <property type="entry name" value="MATE_fam"/>
</dbReference>
<dbReference type="Pfam" id="PF01554">
    <property type="entry name" value="MatE"/>
    <property type="match status" value="2"/>
</dbReference>
<gene>
    <name evidence="7" type="ORF">AN481_08655</name>
</gene>
<accession>A0A1B7VXK3</accession>
<keyword evidence="4 6" id="KW-1133">Transmembrane helix</keyword>
<feature type="transmembrane region" description="Helical" evidence="6">
    <location>
        <begin position="246"/>
        <end position="266"/>
    </location>
</feature>
<comment type="caution">
    <text evidence="7">The sequence shown here is derived from an EMBL/GenBank/DDBJ whole genome shotgun (WGS) entry which is preliminary data.</text>
</comment>
<dbReference type="NCBIfam" id="TIGR00797">
    <property type="entry name" value="matE"/>
    <property type="match status" value="1"/>
</dbReference>
<dbReference type="InterPro" id="IPR044644">
    <property type="entry name" value="DinF-like"/>
</dbReference>
<feature type="transmembrane region" description="Helical" evidence="6">
    <location>
        <begin position="166"/>
        <end position="185"/>
    </location>
</feature>
<organism evidence="7 8">
    <name type="scientific">Aphanizomenon flos-aquae LD13</name>
    <dbReference type="NCBI Taxonomy" id="1710894"/>
    <lineage>
        <taxon>Bacteria</taxon>
        <taxon>Bacillati</taxon>
        <taxon>Cyanobacteriota</taxon>
        <taxon>Cyanophyceae</taxon>
        <taxon>Nostocales</taxon>
        <taxon>Aphanizomenonaceae</taxon>
        <taxon>Aphanizomenon</taxon>
    </lineage>
</organism>
<evidence type="ECO:0000256" key="2">
    <source>
        <dbReference type="ARBA" id="ARBA00010199"/>
    </source>
</evidence>
<dbReference type="GO" id="GO:0005886">
    <property type="term" value="C:plasma membrane"/>
    <property type="evidence" value="ECO:0007669"/>
    <property type="project" value="TreeGrafter"/>
</dbReference>
<comment type="subcellular location">
    <subcellularLocation>
        <location evidence="1">Membrane</location>
        <topology evidence="1">Multi-pass membrane protein</topology>
    </subcellularLocation>
</comment>
<evidence type="ECO:0000256" key="5">
    <source>
        <dbReference type="ARBA" id="ARBA00023136"/>
    </source>
</evidence>
<feature type="transmembrane region" description="Helical" evidence="6">
    <location>
        <begin position="12"/>
        <end position="35"/>
    </location>
</feature>
<dbReference type="PANTHER" id="PTHR42893:SF46">
    <property type="entry name" value="PROTEIN DETOXIFICATION 44, CHLOROPLASTIC"/>
    <property type="match status" value="1"/>
</dbReference>
<feature type="transmembrane region" description="Helical" evidence="6">
    <location>
        <begin position="358"/>
        <end position="379"/>
    </location>
</feature>
<proteinExistence type="inferred from homology"/>
<dbReference type="GO" id="GO:0015297">
    <property type="term" value="F:antiporter activity"/>
    <property type="evidence" value="ECO:0007669"/>
    <property type="project" value="InterPro"/>
</dbReference>
<dbReference type="Proteomes" id="UP000092382">
    <property type="component" value="Unassembled WGS sequence"/>
</dbReference>
<dbReference type="GO" id="GO:0042910">
    <property type="term" value="F:xenobiotic transmembrane transporter activity"/>
    <property type="evidence" value="ECO:0007669"/>
    <property type="project" value="InterPro"/>
</dbReference>
<dbReference type="NCBIfam" id="NF041358">
    <property type="entry name" value="GntT_guanitoxin"/>
    <property type="match status" value="1"/>
</dbReference>
<evidence type="ECO:0000313" key="8">
    <source>
        <dbReference type="Proteomes" id="UP000092382"/>
    </source>
</evidence>
<dbReference type="AlphaFoldDB" id="A0A1B7VXK3"/>
<dbReference type="PATRIC" id="fig|1710894.3.peg.3471"/>
<feature type="transmembrane region" description="Helical" evidence="6">
    <location>
        <begin position="416"/>
        <end position="436"/>
    </location>
</feature>
<evidence type="ECO:0000256" key="4">
    <source>
        <dbReference type="ARBA" id="ARBA00022989"/>
    </source>
</evidence>
<comment type="similarity">
    <text evidence="2">Belongs to the multi antimicrobial extrusion (MATE) (TC 2.A.66.1) family.</text>
</comment>
<feature type="transmembrane region" description="Helical" evidence="6">
    <location>
        <begin position="91"/>
        <end position="111"/>
    </location>
</feature>
<evidence type="ECO:0000256" key="6">
    <source>
        <dbReference type="SAM" id="Phobius"/>
    </source>
</evidence>
<evidence type="ECO:0000256" key="3">
    <source>
        <dbReference type="ARBA" id="ARBA00022692"/>
    </source>
</evidence>
<feature type="transmembrane region" description="Helical" evidence="6">
    <location>
        <begin position="391"/>
        <end position="410"/>
    </location>
</feature>
<feature type="transmembrane region" description="Helical" evidence="6">
    <location>
        <begin position="47"/>
        <end position="70"/>
    </location>
</feature>
<evidence type="ECO:0000256" key="1">
    <source>
        <dbReference type="ARBA" id="ARBA00004141"/>
    </source>
</evidence>
<dbReference type="PANTHER" id="PTHR42893">
    <property type="entry name" value="PROTEIN DETOXIFICATION 44, CHLOROPLASTIC-RELATED"/>
    <property type="match status" value="1"/>
</dbReference>
<protein>
    <submittedName>
        <fullName evidence="7">MATE family efflux transporter</fullName>
    </submittedName>
</protein>
<feature type="transmembrane region" description="Helical" evidence="6">
    <location>
        <begin position="278"/>
        <end position="300"/>
    </location>
</feature>
<reference evidence="7 8" key="1">
    <citation type="submission" date="2015-09" db="EMBL/GenBank/DDBJ databases">
        <title>Whole genome shotgun sequence assembly of Aphanizomenon flos-aquae UKL13.</title>
        <authorList>
            <person name="Driscoll C."/>
        </authorList>
    </citation>
    <scope>NUCLEOTIDE SEQUENCE [LARGE SCALE GENOMIC DNA]</scope>
    <source>
        <strain evidence="7">MDT13</strain>
    </source>
</reference>
<feature type="transmembrane region" description="Helical" evidence="6">
    <location>
        <begin position="312"/>
        <end position="338"/>
    </location>
</feature>
<sequence length="448" mass="49144">MLLFPLSGKYQFISRFYVITLTNILSCTIIPLAGFTSTVFLGHLTDIRYFAGASLGAILFDYIYFSVGFLRLVTTGMTAIAVGEDDREAMLLVGIRNSAIALGLGILILVIHEPLGNLGFALFTTSPEVKDAGLAYFNARIWGAPAVLLNYVLIGWFIGQEKSSRVLLMTIIYNVVNILQDYLYINQWHWASTGAGMSAGISQYLMLLTGLIFLLRDVPLKEVAALKEQILESSGFKSIARLNGNLFVRSLTIAFTYVIFSCLSATMDTMIFAGNALLLQVLLLTIDIFNGVGISTAALTGTFKGEQTTHKYLPLLQIAIGTSLSIGLTCAGLCVLSPQTIFGLLTNHSEIIELIKTYVPWLLVVLGCASICLVLEGYFTGLAEGVVLRNTFLISTLAGFIPLAISTWFYHNNHMLWLAMSMFMVIRMVILGVYLVKSKELKIETILN</sequence>